<dbReference type="InterPro" id="IPR002933">
    <property type="entry name" value="Peptidase_M20"/>
</dbReference>
<evidence type="ECO:0000313" key="8">
    <source>
        <dbReference type="Proteomes" id="UP000799441"/>
    </source>
</evidence>
<accession>A0A9P4QHI8</accession>
<dbReference type="SUPFAM" id="SSF53187">
    <property type="entry name" value="Zn-dependent exopeptidases"/>
    <property type="match status" value="1"/>
</dbReference>
<dbReference type="GO" id="GO:0016787">
    <property type="term" value="F:hydrolase activity"/>
    <property type="evidence" value="ECO:0007669"/>
    <property type="project" value="UniProtKB-KW"/>
</dbReference>
<dbReference type="CDD" id="cd05652">
    <property type="entry name" value="M20_ArgE_DapE-like_fungal"/>
    <property type="match status" value="1"/>
</dbReference>
<reference evidence="7" key="1">
    <citation type="journal article" date="2020" name="Stud. Mycol.">
        <title>101 Dothideomycetes genomes: a test case for predicting lifestyles and emergence of pathogens.</title>
        <authorList>
            <person name="Haridas S."/>
            <person name="Albert R."/>
            <person name="Binder M."/>
            <person name="Bloem J."/>
            <person name="Labutti K."/>
            <person name="Salamov A."/>
            <person name="Andreopoulos B."/>
            <person name="Baker S."/>
            <person name="Barry K."/>
            <person name="Bills G."/>
            <person name="Bluhm B."/>
            <person name="Cannon C."/>
            <person name="Castanera R."/>
            <person name="Culley D."/>
            <person name="Daum C."/>
            <person name="Ezra D."/>
            <person name="Gonzalez J."/>
            <person name="Henrissat B."/>
            <person name="Kuo A."/>
            <person name="Liang C."/>
            <person name="Lipzen A."/>
            <person name="Lutzoni F."/>
            <person name="Magnuson J."/>
            <person name="Mondo S."/>
            <person name="Nolan M."/>
            <person name="Ohm R."/>
            <person name="Pangilinan J."/>
            <person name="Park H.-J."/>
            <person name="Ramirez L."/>
            <person name="Alfaro M."/>
            <person name="Sun H."/>
            <person name="Tritt A."/>
            <person name="Yoshinaga Y."/>
            <person name="Zwiers L.-H."/>
            <person name="Turgeon B."/>
            <person name="Goodwin S."/>
            <person name="Spatafora J."/>
            <person name="Crous P."/>
            <person name="Grigoriev I."/>
        </authorList>
    </citation>
    <scope>NUCLEOTIDE SEQUENCE</scope>
    <source>
        <strain evidence="7">CBS 116435</strain>
    </source>
</reference>
<evidence type="ECO:0000256" key="3">
    <source>
        <dbReference type="ARBA" id="ARBA00022723"/>
    </source>
</evidence>
<evidence type="ECO:0000259" key="6">
    <source>
        <dbReference type="Pfam" id="PF07687"/>
    </source>
</evidence>
<name>A0A9P4QHI8_9PEZI</name>
<comment type="similarity">
    <text evidence="2">Belongs to the peptidase M20A family.</text>
</comment>
<keyword evidence="3" id="KW-0479">Metal-binding</keyword>
<dbReference type="InterPro" id="IPR050072">
    <property type="entry name" value="Peptidase_M20A"/>
</dbReference>
<proteinExistence type="inferred from homology"/>
<evidence type="ECO:0000313" key="7">
    <source>
        <dbReference type="EMBL" id="KAF2725678.1"/>
    </source>
</evidence>
<dbReference type="AlphaFoldDB" id="A0A9P4QHI8"/>
<gene>
    <name evidence="7" type="ORF">K431DRAFT_281041</name>
</gene>
<dbReference type="Pfam" id="PF07687">
    <property type="entry name" value="M20_dimer"/>
    <property type="match status" value="1"/>
</dbReference>
<comment type="cofactor">
    <cofactor evidence="1">
        <name>Zn(2+)</name>
        <dbReference type="ChEBI" id="CHEBI:29105"/>
    </cofactor>
</comment>
<dbReference type="Pfam" id="PF01546">
    <property type="entry name" value="Peptidase_M20"/>
    <property type="match status" value="1"/>
</dbReference>
<dbReference type="PROSITE" id="PS00759">
    <property type="entry name" value="ARGE_DAPE_CPG2_2"/>
    <property type="match status" value="1"/>
</dbReference>
<dbReference type="Gene3D" id="3.40.630.10">
    <property type="entry name" value="Zn peptidases"/>
    <property type="match status" value="1"/>
</dbReference>
<dbReference type="Gene3D" id="3.30.70.360">
    <property type="match status" value="1"/>
</dbReference>
<dbReference type="PANTHER" id="PTHR43808">
    <property type="entry name" value="ACETYLORNITHINE DEACETYLASE"/>
    <property type="match status" value="1"/>
</dbReference>
<evidence type="ECO:0000256" key="1">
    <source>
        <dbReference type="ARBA" id="ARBA00001947"/>
    </source>
</evidence>
<comment type="caution">
    <text evidence="7">The sequence shown here is derived from an EMBL/GenBank/DDBJ whole genome shotgun (WGS) entry which is preliminary data.</text>
</comment>
<feature type="domain" description="Peptidase M20 dimerisation" evidence="6">
    <location>
        <begin position="207"/>
        <end position="305"/>
    </location>
</feature>
<dbReference type="GO" id="GO:0046872">
    <property type="term" value="F:metal ion binding"/>
    <property type="evidence" value="ECO:0007669"/>
    <property type="project" value="UniProtKB-KW"/>
</dbReference>
<protein>
    <submittedName>
        <fullName evidence="7">Zn-dependent exopeptidase</fullName>
    </submittedName>
</protein>
<keyword evidence="8" id="KW-1185">Reference proteome</keyword>
<dbReference type="InterPro" id="IPR001261">
    <property type="entry name" value="ArgE/DapE_CS"/>
</dbReference>
<dbReference type="Proteomes" id="UP000799441">
    <property type="component" value="Unassembled WGS sequence"/>
</dbReference>
<evidence type="ECO:0000256" key="5">
    <source>
        <dbReference type="ARBA" id="ARBA00022833"/>
    </source>
</evidence>
<keyword evidence="4" id="KW-0378">Hydrolase</keyword>
<dbReference type="OrthoDB" id="3064516at2759"/>
<keyword evidence="5" id="KW-0862">Zinc</keyword>
<organism evidence="7 8">
    <name type="scientific">Polychaeton citri CBS 116435</name>
    <dbReference type="NCBI Taxonomy" id="1314669"/>
    <lineage>
        <taxon>Eukaryota</taxon>
        <taxon>Fungi</taxon>
        <taxon>Dikarya</taxon>
        <taxon>Ascomycota</taxon>
        <taxon>Pezizomycotina</taxon>
        <taxon>Dothideomycetes</taxon>
        <taxon>Dothideomycetidae</taxon>
        <taxon>Capnodiales</taxon>
        <taxon>Capnodiaceae</taxon>
        <taxon>Polychaeton</taxon>
    </lineage>
</organism>
<evidence type="ECO:0000256" key="4">
    <source>
        <dbReference type="ARBA" id="ARBA00022801"/>
    </source>
</evidence>
<dbReference type="InterPro" id="IPR036264">
    <property type="entry name" value="Bact_exopeptidase_dim_dom"/>
</dbReference>
<dbReference type="PROSITE" id="PS00758">
    <property type="entry name" value="ARGE_DAPE_CPG2_1"/>
    <property type="match status" value="1"/>
</dbReference>
<dbReference type="InterPro" id="IPR011650">
    <property type="entry name" value="Peptidase_M20_dimer"/>
</dbReference>
<dbReference type="EMBL" id="MU003767">
    <property type="protein sequence ID" value="KAF2725678.1"/>
    <property type="molecule type" value="Genomic_DNA"/>
</dbReference>
<evidence type="ECO:0000256" key="2">
    <source>
        <dbReference type="ARBA" id="ARBA00006247"/>
    </source>
</evidence>
<sequence>MHLLNQLTRVGLLVAHVGANIKLDQEVFGSVNNEEVFLDHESKLHLSHDLYGLHKSLTEIESISGNEKEVGEWLVANLQSQGYNVEKQIVDEEPLRFNILAWPGKVRDAKVLVSSHIDTVPPFYPYTRHNKTIAGRGSVDDKASVAAQLVAANSLISTGKLSPDDVNFLFVVGEETGGDGMRKANELDLHPQTIIFGEPTEGKLASGHKGNLGLHLKAKGKAAHSGYPWLGRSANEILVRALAALMELGPRLPSSEKFGSTTVNIGRIEGGVAGNVVAESATAQVTFRLAAGTPADAKKQITEALHLAIKSFIGKGEDLDDVCDIIFTSAGYGPIDINADVPGFESFTVNYGTDIPNLSQTVKGQKRYLYGPGTILVAHSDHEELTEAQIEGAVDGYKKIILYAAGQHVAEEYL</sequence>
<dbReference type="SUPFAM" id="SSF55031">
    <property type="entry name" value="Bacterial exopeptidase dimerisation domain"/>
    <property type="match status" value="1"/>
</dbReference>
<dbReference type="PANTHER" id="PTHR43808:SF8">
    <property type="entry name" value="PEPTIDASE M20 DIMERISATION DOMAIN-CONTAINING PROTEIN"/>
    <property type="match status" value="1"/>
</dbReference>